<reference evidence="1 2" key="2">
    <citation type="submission" date="2018-11" db="EMBL/GenBank/DDBJ databases">
        <authorList>
            <consortium name="Pathogen Informatics"/>
        </authorList>
    </citation>
    <scope>NUCLEOTIDE SEQUENCE [LARGE SCALE GENOMIC DNA]</scope>
</reference>
<sequence length="85" mass="9222">MNGECVAYPRMADRHLELYLGLEEVRSALQVVVDISSDWYMTSSIRRVSVKSSFACAYVCECVARSVQSDGVALGEASTSPEAVA</sequence>
<proteinExistence type="predicted"/>
<dbReference type="EMBL" id="UYSL01022620">
    <property type="protein sequence ID" value="VDL80823.1"/>
    <property type="molecule type" value="Genomic_DNA"/>
</dbReference>
<reference evidence="3" key="1">
    <citation type="submission" date="2017-02" db="UniProtKB">
        <authorList>
            <consortium name="WormBaseParasite"/>
        </authorList>
    </citation>
    <scope>IDENTIFICATION</scope>
</reference>
<protein>
    <submittedName>
        <fullName evidence="3">DUF5753 domain-containing protein</fullName>
    </submittedName>
</protein>
<dbReference type="Proteomes" id="UP000271162">
    <property type="component" value="Unassembled WGS sequence"/>
</dbReference>
<gene>
    <name evidence="1" type="ORF">NBR_LOCUS17210</name>
</gene>
<dbReference type="AlphaFoldDB" id="A0A0N4YJQ2"/>
<evidence type="ECO:0000313" key="3">
    <source>
        <dbReference type="WBParaSite" id="NBR_0001720901-mRNA-1"/>
    </source>
</evidence>
<accession>A0A0N4YJQ2</accession>
<organism evidence="3">
    <name type="scientific">Nippostrongylus brasiliensis</name>
    <name type="common">Rat hookworm</name>
    <dbReference type="NCBI Taxonomy" id="27835"/>
    <lineage>
        <taxon>Eukaryota</taxon>
        <taxon>Metazoa</taxon>
        <taxon>Ecdysozoa</taxon>
        <taxon>Nematoda</taxon>
        <taxon>Chromadorea</taxon>
        <taxon>Rhabditida</taxon>
        <taxon>Rhabditina</taxon>
        <taxon>Rhabditomorpha</taxon>
        <taxon>Strongyloidea</taxon>
        <taxon>Heligmosomidae</taxon>
        <taxon>Nippostrongylus</taxon>
    </lineage>
</organism>
<evidence type="ECO:0000313" key="1">
    <source>
        <dbReference type="EMBL" id="VDL80823.1"/>
    </source>
</evidence>
<keyword evidence="2" id="KW-1185">Reference proteome</keyword>
<evidence type="ECO:0000313" key="2">
    <source>
        <dbReference type="Proteomes" id="UP000271162"/>
    </source>
</evidence>
<dbReference type="WBParaSite" id="NBR_0001720901-mRNA-1">
    <property type="protein sequence ID" value="NBR_0001720901-mRNA-1"/>
    <property type="gene ID" value="NBR_0001720901"/>
</dbReference>
<name>A0A0N4YJQ2_NIPBR</name>